<comment type="caution">
    <text evidence="4">The sequence shown here is derived from an EMBL/GenBank/DDBJ whole genome shotgun (WGS) entry which is preliminary data.</text>
</comment>
<keyword evidence="1" id="KW-0815">Transposition</keyword>
<reference evidence="4" key="1">
    <citation type="submission" date="2013-08" db="EMBL/GenBank/DDBJ databases">
        <authorList>
            <person name="Mendez C."/>
            <person name="Richter M."/>
            <person name="Ferrer M."/>
            <person name="Sanchez J."/>
        </authorList>
    </citation>
    <scope>NUCLEOTIDE SEQUENCE</scope>
</reference>
<dbReference type="GO" id="GO:0003677">
    <property type="term" value="F:DNA binding"/>
    <property type="evidence" value="ECO:0007669"/>
    <property type="project" value="UniProtKB-KW"/>
</dbReference>
<evidence type="ECO:0000313" key="4">
    <source>
        <dbReference type="EMBL" id="EQD51659.1"/>
    </source>
</evidence>
<evidence type="ECO:0000256" key="3">
    <source>
        <dbReference type="ARBA" id="ARBA00023172"/>
    </source>
</evidence>
<dbReference type="GO" id="GO:0004803">
    <property type="term" value="F:transposase activity"/>
    <property type="evidence" value="ECO:0007669"/>
    <property type="project" value="InterPro"/>
</dbReference>
<dbReference type="PANTHER" id="PTHR33217">
    <property type="entry name" value="TRANSPOSASE FOR INSERTION SEQUENCE ELEMENT IS1081"/>
    <property type="match status" value="1"/>
</dbReference>
<protein>
    <submittedName>
        <fullName evidence="4">Transposase, mutator type</fullName>
    </submittedName>
</protein>
<keyword evidence="3" id="KW-0233">DNA recombination</keyword>
<evidence type="ECO:0000256" key="2">
    <source>
        <dbReference type="ARBA" id="ARBA00023125"/>
    </source>
</evidence>
<evidence type="ECO:0000256" key="1">
    <source>
        <dbReference type="ARBA" id="ARBA00022578"/>
    </source>
</evidence>
<sequence length="106" mass="11485">MLEEAEPDLLAHMAFPAAHWRQLRSTNGLERLNREVARRIDVVGIFPTRSSVLRLTGALLAEQDDEWATSRRSFSVESMEAVTAPAVSAGASQLPVADAKEVAIAG</sequence>
<dbReference type="GO" id="GO:0006313">
    <property type="term" value="P:DNA transposition"/>
    <property type="evidence" value="ECO:0007669"/>
    <property type="project" value="InterPro"/>
</dbReference>
<dbReference type="EMBL" id="AUZY01007066">
    <property type="protein sequence ID" value="EQD51659.1"/>
    <property type="molecule type" value="Genomic_DNA"/>
</dbReference>
<proteinExistence type="predicted"/>
<reference evidence="4" key="2">
    <citation type="journal article" date="2014" name="ISME J.">
        <title>Microbial stratification in low pH oxic and suboxic macroscopic growths along an acid mine drainage.</title>
        <authorList>
            <person name="Mendez-Garcia C."/>
            <person name="Mesa V."/>
            <person name="Sprenger R.R."/>
            <person name="Richter M."/>
            <person name="Diez M.S."/>
            <person name="Solano J."/>
            <person name="Bargiela R."/>
            <person name="Golyshina O.V."/>
            <person name="Manteca A."/>
            <person name="Ramos J.L."/>
            <person name="Gallego J.R."/>
            <person name="Llorente I."/>
            <person name="Martins Dos Santos V.A."/>
            <person name="Jensen O.N."/>
            <person name="Pelaez A.I."/>
            <person name="Sanchez J."/>
            <person name="Ferrer M."/>
        </authorList>
    </citation>
    <scope>NUCLEOTIDE SEQUENCE</scope>
</reference>
<organism evidence="4">
    <name type="scientific">mine drainage metagenome</name>
    <dbReference type="NCBI Taxonomy" id="410659"/>
    <lineage>
        <taxon>unclassified sequences</taxon>
        <taxon>metagenomes</taxon>
        <taxon>ecological metagenomes</taxon>
    </lineage>
</organism>
<dbReference type="Pfam" id="PF00872">
    <property type="entry name" value="Transposase_mut"/>
    <property type="match status" value="1"/>
</dbReference>
<dbReference type="InterPro" id="IPR001207">
    <property type="entry name" value="Transposase_mutator"/>
</dbReference>
<dbReference type="PANTHER" id="PTHR33217:SF7">
    <property type="entry name" value="TRANSPOSASE FOR INSERTION SEQUENCE ELEMENT IS1081"/>
    <property type="match status" value="1"/>
</dbReference>
<gene>
    <name evidence="4" type="ORF">B1B_10933</name>
</gene>
<keyword evidence="2" id="KW-0238">DNA-binding</keyword>
<dbReference type="AlphaFoldDB" id="T1BF55"/>
<name>T1BF55_9ZZZZ</name>
<accession>T1BF55</accession>